<reference evidence="3" key="1">
    <citation type="submission" date="2019-12" db="UniProtKB">
        <authorList>
            <consortium name="WormBaseParasite"/>
        </authorList>
    </citation>
    <scope>IDENTIFICATION</scope>
</reference>
<dbReference type="Proteomes" id="UP000046395">
    <property type="component" value="Unassembled WGS sequence"/>
</dbReference>
<dbReference type="STRING" id="70415.A0A5S6QGE6"/>
<dbReference type="AlphaFoldDB" id="A0A5S6QGE6"/>
<name>A0A5S6QGE6_TRIMR</name>
<feature type="region of interest" description="Disordered" evidence="1">
    <location>
        <begin position="231"/>
        <end position="323"/>
    </location>
</feature>
<dbReference type="WBParaSite" id="TMUE_2000006476.1">
    <property type="protein sequence ID" value="TMUE_2000006476.1"/>
    <property type="gene ID" value="WBGene00299617"/>
</dbReference>
<evidence type="ECO:0000313" key="3">
    <source>
        <dbReference type="WBParaSite" id="TMUE_2000006476.1"/>
    </source>
</evidence>
<sequence>MVLAKGLNFVPTPKEPPILDIIASVEDSLRSMEPTAAAHIKGAINNTLSSHRRNVTPNVTGLERRTLSELRRNDNIIITKADKGNVVVLMGRSTYDQKISTLLSNNIYKPIRFDPTDTIRRTLSALLKNFAMETGDTELCNIWQHIYYTNNTKCPELYDLPKIHKEGVPLRPVVSSINNVTSKLCWYLNTILRPLTGNRSSFVKNSKDFCNDIRQVAVATTEIMVWSYGEAPPPSQSSVGARRIKLDPSGQFPPSSARRRSNYLVDRPLEEPTDTWPMTRYPPPPDNATTTLLYVELPTGDGRQGSCSDAWPNSEETALRDQV</sequence>
<organism evidence="2 3">
    <name type="scientific">Trichuris muris</name>
    <name type="common">Mouse whipworm</name>
    <dbReference type="NCBI Taxonomy" id="70415"/>
    <lineage>
        <taxon>Eukaryota</taxon>
        <taxon>Metazoa</taxon>
        <taxon>Ecdysozoa</taxon>
        <taxon>Nematoda</taxon>
        <taxon>Enoplea</taxon>
        <taxon>Dorylaimia</taxon>
        <taxon>Trichinellida</taxon>
        <taxon>Trichuridae</taxon>
        <taxon>Trichuris</taxon>
    </lineage>
</organism>
<proteinExistence type="predicted"/>
<evidence type="ECO:0000313" key="2">
    <source>
        <dbReference type="Proteomes" id="UP000046395"/>
    </source>
</evidence>
<dbReference type="PANTHER" id="PTHR21301:SF11">
    <property type="entry name" value="GIY-YIG DOMAIN-CONTAINING PROTEIN"/>
    <property type="match status" value="1"/>
</dbReference>
<protein>
    <submittedName>
        <fullName evidence="3">Uncharacterized protein</fullName>
    </submittedName>
</protein>
<dbReference type="PANTHER" id="PTHR21301">
    <property type="entry name" value="REVERSE TRANSCRIPTASE"/>
    <property type="match status" value="1"/>
</dbReference>
<accession>A0A5S6QGE6</accession>
<keyword evidence="2" id="KW-1185">Reference proteome</keyword>
<evidence type="ECO:0000256" key="1">
    <source>
        <dbReference type="SAM" id="MobiDB-lite"/>
    </source>
</evidence>